<evidence type="ECO:0000259" key="1">
    <source>
        <dbReference type="PROSITE" id="PS50181"/>
    </source>
</evidence>
<dbReference type="SMART" id="SM00256">
    <property type="entry name" value="FBOX"/>
    <property type="match status" value="1"/>
</dbReference>
<dbReference type="SUPFAM" id="SSF81383">
    <property type="entry name" value="F-box domain"/>
    <property type="match status" value="1"/>
</dbReference>
<comment type="caution">
    <text evidence="2">The sequence shown here is derived from an EMBL/GenBank/DDBJ whole genome shotgun (WGS) entry which is preliminary data.</text>
</comment>
<dbReference type="AlphaFoldDB" id="A0ABD0WHC7"/>
<reference evidence="2 3" key="1">
    <citation type="submission" date="2024-06" db="EMBL/GenBank/DDBJ databases">
        <authorList>
            <person name="Pan Q."/>
            <person name="Wen M."/>
            <person name="Jouanno E."/>
            <person name="Zahm M."/>
            <person name="Klopp C."/>
            <person name="Cabau C."/>
            <person name="Louis A."/>
            <person name="Berthelot C."/>
            <person name="Parey E."/>
            <person name="Roest Crollius H."/>
            <person name="Montfort J."/>
            <person name="Robinson-Rechavi M."/>
            <person name="Bouchez O."/>
            <person name="Lampietro C."/>
            <person name="Lopez Roques C."/>
            <person name="Donnadieu C."/>
            <person name="Postlethwait J."/>
            <person name="Bobe J."/>
            <person name="Verreycken H."/>
            <person name="Guiguen Y."/>
        </authorList>
    </citation>
    <scope>NUCLEOTIDE SEQUENCE [LARGE SCALE GENOMIC DNA]</scope>
    <source>
        <strain evidence="2">Up_M1</strain>
        <tissue evidence="2">Testis</tissue>
    </source>
</reference>
<dbReference type="Gene3D" id="1.20.1280.50">
    <property type="match status" value="1"/>
</dbReference>
<dbReference type="Pfam" id="PF12937">
    <property type="entry name" value="F-box-like"/>
    <property type="match status" value="1"/>
</dbReference>
<dbReference type="InterPro" id="IPR001810">
    <property type="entry name" value="F-box_dom"/>
</dbReference>
<evidence type="ECO:0000313" key="3">
    <source>
        <dbReference type="Proteomes" id="UP001557470"/>
    </source>
</evidence>
<name>A0ABD0WHC7_UMBPY</name>
<feature type="domain" description="F-box" evidence="1">
    <location>
        <begin position="91"/>
        <end position="137"/>
    </location>
</feature>
<protein>
    <recommendedName>
        <fullName evidence="1">F-box domain-containing protein</fullName>
    </recommendedName>
</protein>
<dbReference type="Proteomes" id="UP001557470">
    <property type="component" value="Unassembled WGS sequence"/>
</dbReference>
<accession>A0ABD0WHC7</accession>
<gene>
    <name evidence="2" type="ORF">UPYG_G00196940</name>
</gene>
<dbReference type="InterPro" id="IPR036047">
    <property type="entry name" value="F-box-like_dom_sf"/>
</dbReference>
<dbReference type="EMBL" id="JAGEUA010000006">
    <property type="protein sequence ID" value="KAL0972954.1"/>
    <property type="molecule type" value="Genomic_DNA"/>
</dbReference>
<sequence length="172" mass="19911">MASLLGEILFEIDGQGPAPTKDFFHLIVSKTEVIWKSWKISLRSEFKNSSPGENKMTHDDYLNDARMQYQVGLVFGQKILEYTLALCQGIFDYLERMPNNLLLQILSFLELKDVASLAQTTKMFNKLCNSPEFWEQAVRGHCEELTPEIESLASAMGWRRTFFTFFNTKEHQ</sequence>
<proteinExistence type="predicted"/>
<evidence type="ECO:0000313" key="2">
    <source>
        <dbReference type="EMBL" id="KAL0972954.1"/>
    </source>
</evidence>
<keyword evidence="3" id="KW-1185">Reference proteome</keyword>
<dbReference type="PROSITE" id="PS50181">
    <property type="entry name" value="FBOX"/>
    <property type="match status" value="1"/>
</dbReference>
<organism evidence="2 3">
    <name type="scientific">Umbra pygmaea</name>
    <name type="common">Eastern mudminnow</name>
    <dbReference type="NCBI Taxonomy" id="75934"/>
    <lineage>
        <taxon>Eukaryota</taxon>
        <taxon>Metazoa</taxon>
        <taxon>Chordata</taxon>
        <taxon>Craniata</taxon>
        <taxon>Vertebrata</taxon>
        <taxon>Euteleostomi</taxon>
        <taxon>Actinopterygii</taxon>
        <taxon>Neopterygii</taxon>
        <taxon>Teleostei</taxon>
        <taxon>Protacanthopterygii</taxon>
        <taxon>Esociformes</taxon>
        <taxon>Umbridae</taxon>
        <taxon>Umbra</taxon>
    </lineage>
</organism>